<dbReference type="EMBL" id="JXXR01000001">
    <property type="protein sequence ID" value="KJY78009.1"/>
    <property type="molecule type" value="Genomic_DNA"/>
</dbReference>
<gene>
    <name evidence="1" type="ORF">TW71_02985</name>
</gene>
<proteinExistence type="predicted"/>
<sequence>MKPFRSSLLPLVVFSAVTTASAIAEANQNQITVTLEAELPGYPRDISDGNYVVGFSNGDWDWEGAPELSRAGFRWSQEGAEANVEWLTAPNLTQSELYAVNDNGDAVGTACFTHSGCQAVFWKADGEIVKLNQEVDREIAKFIAENQLGSNPSNFPYDVNVHGEVFGFTNFFTHNGARGILAWTWSNNEGLTILPGGGGESQGFERVSAGNINGIAVGGAYDEFIPDGEFASYWDTANTHHKLDVPQALYPYGSVAMSVNNSGDIVGVDASLYTRPWTINLNDPSSFTQLTESPYGATSIDSITEGGMILGSARQVMSGYYFDRPQIWDTEGNLYDINEYYQADSHNIGGSTNIGLNDHRLLVAPKQEIGGSSYIGAAVFRIHGI</sequence>
<accession>A0A837GCN4</accession>
<organism evidence="1">
    <name type="scientific">Vibrio coralliilyticus</name>
    <dbReference type="NCBI Taxonomy" id="190893"/>
    <lineage>
        <taxon>Bacteria</taxon>
        <taxon>Pseudomonadati</taxon>
        <taxon>Pseudomonadota</taxon>
        <taxon>Gammaproteobacteria</taxon>
        <taxon>Vibrionales</taxon>
        <taxon>Vibrionaceae</taxon>
        <taxon>Vibrio</taxon>
    </lineage>
</organism>
<reference evidence="1" key="1">
    <citation type="journal article" date="2015" name="BMC Genomics">
        <title>Genome mining reveals unlocked bioactive potential of marine Gram-negative bacteria.</title>
        <authorList>
            <person name="Machado H."/>
            <person name="Sonnenschein E.C."/>
            <person name="Melchiorsen J."/>
            <person name="Gram L."/>
        </authorList>
    </citation>
    <scope>NUCLEOTIDE SEQUENCE</scope>
    <source>
        <strain evidence="1">S2052</strain>
    </source>
</reference>
<comment type="caution">
    <text evidence="1">The sequence shown here is derived from an EMBL/GenBank/DDBJ whole genome shotgun (WGS) entry which is preliminary data.</text>
</comment>
<name>A0A837GCN4_9VIBR</name>
<protein>
    <submittedName>
        <fullName evidence="1">Uncharacterized protein</fullName>
    </submittedName>
</protein>
<dbReference type="AlphaFoldDB" id="A0A837GCN4"/>
<dbReference type="RefSeq" id="WP_045984931.1">
    <property type="nucleotide sequence ID" value="NZ_CP063051.1"/>
</dbReference>
<evidence type="ECO:0000313" key="1">
    <source>
        <dbReference type="EMBL" id="KJY78009.1"/>
    </source>
</evidence>